<comment type="similarity">
    <text evidence="2">Belongs to the CRISPR-associated Csm5 family.</text>
</comment>
<evidence type="ECO:0000256" key="2">
    <source>
        <dbReference type="ARBA" id="ARBA00006680"/>
    </source>
</evidence>
<dbReference type="NCBIfam" id="TIGR01899">
    <property type="entry name" value="cas_TM1807_csm5"/>
    <property type="match status" value="1"/>
</dbReference>
<protein>
    <recommendedName>
        <fullName evidence="3">CRISPR system Cms protein Csm5</fullName>
    </recommendedName>
    <alternativeName>
        <fullName evidence="6">CRISPR type III A-associated protein Csm5</fullName>
    </alternativeName>
</protein>
<keyword evidence="5" id="KW-0051">Antiviral defense</keyword>
<dbReference type="GO" id="GO:0051607">
    <property type="term" value="P:defense response to virus"/>
    <property type="evidence" value="ECO:0007669"/>
    <property type="project" value="UniProtKB-KW"/>
</dbReference>
<dbReference type="GO" id="GO:0003723">
    <property type="term" value="F:RNA binding"/>
    <property type="evidence" value="ECO:0007669"/>
    <property type="project" value="UniProtKB-KW"/>
</dbReference>
<dbReference type="AlphaFoldDB" id="A0A371ITI6"/>
<dbReference type="PANTHER" id="PTHR38007">
    <property type="entry name" value="CRISPR SYSTEM CMS PROTEIN CSM5"/>
    <property type="match status" value="1"/>
</dbReference>
<evidence type="ECO:0000256" key="5">
    <source>
        <dbReference type="ARBA" id="ARBA00023118"/>
    </source>
</evidence>
<organism evidence="8 9">
    <name type="scientific">Romboutsia maritimum</name>
    <dbReference type="NCBI Taxonomy" id="2020948"/>
    <lineage>
        <taxon>Bacteria</taxon>
        <taxon>Bacillati</taxon>
        <taxon>Bacillota</taxon>
        <taxon>Clostridia</taxon>
        <taxon>Peptostreptococcales</taxon>
        <taxon>Peptostreptococcaceae</taxon>
        <taxon>Romboutsia</taxon>
    </lineage>
</organism>
<name>A0A371ITI6_9FIRM</name>
<evidence type="ECO:0000313" key="9">
    <source>
        <dbReference type="Proteomes" id="UP000243494"/>
    </source>
</evidence>
<evidence type="ECO:0000256" key="6">
    <source>
        <dbReference type="ARBA" id="ARBA00031720"/>
    </source>
</evidence>
<dbReference type="Proteomes" id="UP000243494">
    <property type="component" value="Unassembled WGS sequence"/>
</dbReference>
<comment type="caution">
    <text evidence="8">The sequence shown here is derived from an EMBL/GenBank/DDBJ whole genome shotgun (WGS) entry which is preliminary data.</text>
</comment>
<evidence type="ECO:0000259" key="7">
    <source>
        <dbReference type="Pfam" id="PF03787"/>
    </source>
</evidence>
<reference evidence="8 9" key="1">
    <citation type="journal article" date="2017" name="Genome Announc.">
        <title>Draft Genome Sequence of Romboutsia maritimum sp. nov. Strain CCRI-22766(T), Isolated from Coastal Estuarine Mud.</title>
        <authorList>
            <person name="Maheux A.F."/>
            <person name="Boudreau D.K."/>
            <person name="Berube E."/>
            <person name="Boissinot M."/>
            <person name="Raymond F."/>
            <person name="Brodeur S."/>
            <person name="Corbeil J."/>
            <person name="Brightwell G."/>
            <person name="Broda D."/>
            <person name="Omar R.F."/>
            <person name="Bergeron M.G."/>
        </authorList>
    </citation>
    <scope>NUCLEOTIDE SEQUENCE [LARGE SCALE GENOMIC DNA]</scope>
    <source>
        <strain evidence="8 9">CCRI-22766</strain>
    </source>
</reference>
<dbReference type="InterPro" id="IPR005537">
    <property type="entry name" value="RAMP_III_fam"/>
</dbReference>
<evidence type="ECO:0000256" key="4">
    <source>
        <dbReference type="ARBA" id="ARBA00022884"/>
    </source>
</evidence>
<evidence type="ECO:0000256" key="1">
    <source>
        <dbReference type="ARBA" id="ARBA00003088"/>
    </source>
</evidence>
<dbReference type="Pfam" id="PF03787">
    <property type="entry name" value="RAMPs"/>
    <property type="match status" value="1"/>
</dbReference>
<sequence>MINNQKIILVPITPIHIGNGKEILPYEYVIKNGYMYKFNMMDIYENLNENNKRIFLKYVENDIIELRSFIGEIYEEKFGYEYKVDICTEFENLYNQKLKGVKNKNEQNALVINDFINTVNKTYIPGSSIKGAIRSAYLYDMGDREKLFDYKILKNNKGRIDPYKSEHKKSEEYEVELLSCPNKNGKKEPKTDPFKSIKITDSNFMQDALRLYDINIYTYNKKDKKLKKAVPFYSLCTKSKLCSDDNIEFNFDINIFNGFFEKGSVKVKIGKNEILDSLNLKAEDMINRELDFFDEADYLETYNIYEDIYEIYESLDKNNEALIRFGKGAGFDSTTFNLVNNNRSNVTDSKSRNLVEGKYPLGWAVIKFV</sequence>
<keyword evidence="4" id="KW-0694">RNA-binding</keyword>
<evidence type="ECO:0000256" key="3">
    <source>
        <dbReference type="ARBA" id="ARBA00016113"/>
    </source>
</evidence>
<evidence type="ECO:0000313" key="8">
    <source>
        <dbReference type="EMBL" id="RDY23791.1"/>
    </source>
</evidence>
<dbReference type="OrthoDB" id="24360at2"/>
<proteinExistence type="inferred from homology"/>
<dbReference type="PANTHER" id="PTHR38007:SF1">
    <property type="entry name" value="CRISPR SYSTEM CMS PROTEIN CSM5"/>
    <property type="match status" value="1"/>
</dbReference>
<accession>A0A371ITI6</accession>
<dbReference type="InterPro" id="IPR010173">
    <property type="entry name" value="CRISPR-assoc_Csm5"/>
</dbReference>
<dbReference type="EMBL" id="NOJZ02000008">
    <property type="protein sequence ID" value="RDY23791.1"/>
    <property type="molecule type" value="Genomic_DNA"/>
</dbReference>
<feature type="domain" description="CRISPR type III-associated protein" evidence="7">
    <location>
        <begin position="12"/>
        <end position="207"/>
    </location>
</feature>
<gene>
    <name evidence="8" type="primary">csm5</name>
    <name evidence="8" type="ORF">CHF27_006625</name>
</gene>
<dbReference type="RefSeq" id="WP_095404417.1">
    <property type="nucleotide sequence ID" value="NZ_NOJZ02000008.1"/>
</dbReference>
<comment type="function">
    <text evidence="1">This subunit might be involved in maturation of a crRNA intermediate to its mature form.</text>
</comment>
<keyword evidence="9" id="KW-1185">Reference proteome</keyword>